<dbReference type="AlphaFoldDB" id="A0AAD9FI64"/>
<accession>A0AAD9FI64</accession>
<dbReference type="GO" id="GO:0016301">
    <property type="term" value="F:kinase activity"/>
    <property type="evidence" value="ECO:0007669"/>
    <property type="project" value="UniProtKB-KW"/>
</dbReference>
<keyword evidence="2" id="KW-0418">Kinase</keyword>
<reference evidence="2" key="1">
    <citation type="submission" date="2023-04" db="EMBL/GenBank/DDBJ databases">
        <title>Chromosome-level genome of Chaenocephalus aceratus.</title>
        <authorList>
            <person name="Park H."/>
        </authorList>
    </citation>
    <scope>NUCLEOTIDE SEQUENCE</scope>
    <source>
        <strain evidence="2">DE</strain>
        <tissue evidence="2">Muscle</tissue>
    </source>
</reference>
<protein>
    <submittedName>
        <fullName evidence="2">Serine/threonine-protein kinase pkn1</fullName>
    </submittedName>
</protein>
<organism evidence="2 3">
    <name type="scientific">Dissostichus eleginoides</name>
    <name type="common">Patagonian toothfish</name>
    <name type="synonym">Dissostichus amissus</name>
    <dbReference type="NCBI Taxonomy" id="100907"/>
    <lineage>
        <taxon>Eukaryota</taxon>
        <taxon>Metazoa</taxon>
        <taxon>Chordata</taxon>
        <taxon>Craniata</taxon>
        <taxon>Vertebrata</taxon>
        <taxon>Euteleostomi</taxon>
        <taxon>Actinopterygii</taxon>
        <taxon>Neopterygii</taxon>
        <taxon>Teleostei</taxon>
        <taxon>Neoteleostei</taxon>
        <taxon>Acanthomorphata</taxon>
        <taxon>Eupercaria</taxon>
        <taxon>Perciformes</taxon>
        <taxon>Notothenioidei</taxon>
        <taxon>Nototheniidae</taxon>
        <taxon>Dissostichus</taxon>
    </lineage>
</organism>
<comment type="caution">
    <text evidence="2">The sequence shown here is derived from an EMBL/GenBank/DDBJ whole genome shotgun (WGS) entry which is preliminary data.</text>
</comment>
<gene>
    <name evidence="2" type="ORF">KUDE01_009194</name>
</gene>
<feature type="transmembrane region" description="Helical" evidence="1">
    <location>
        <begin position="33"/>
        <end position="56"/>
    </location>
</feature>
<keyword evidence="1" id="KW-0472">Membrane</keyword>
<dbReference type="EMBL" id="JASDAP010000001">
    <property type="protein sequence ID" value="KAK1906798.1"/>
    <property type="molecule type" value="Genomic_DNA"/>
</dbReference>
<keyword evidence="1" id="KW-1133">Transmembrane helix</keyword>
<evidence type="ECO:0000313" key="3">
    <source>
        <dbReference type="Proteomes" id="UP001228049"/>
    </source>
</evidence>
<sequence>MYSSVLDWVKGFFVQNPLAKAVFVPVLVPVEQYLYLAVFVPVLVPVVHAVFVPVLVPVEQYLQYLVVFEGSSSTSGRQECSGEIVYLEKTLEEVL</sequence>
<keyword evidence="1" id="KW-0812">Transmembrane</keyword>
<feature type="non-terminal residue" evidence="2">
    <location>
        <position position="1"/>
    </location>
</feature>
<keyword evidence="2" id="KW-0808">Transferase</keyword>
<dbReference type="Proteomes" id="UP001228049">
    <property type="component" value="Unassembled WGS sequence"/>
</dbReference>
<name>A0AAD9FI64_DISEL</name>
<proteinExistence type="predicted"/>
<keyword evidence="3" id="KW-1185">Reference proteome</keyword>
<evidence type="ECO:0000313" key="2">
    <source>
        <dbReference type="EMBL" id="KAK1906798.1"/>
    </source>
</evidence>
<evidence type="ECO:0000256" key="1">
    <source>
        <dbReference type="SAM" id="Phobius"/>
    </source>
</evidence>